<keyword evidence="3 13" id="KW-0133">Cell shape</keyword>
<comment type="caution">
    <text evidence="13">Lacks conserved residue(s) required for the propagation of feature annotation.</text>
</comment>
<comment type="caution">
    <text evidence="18">The sequence shown here is derived from an EMBL/GenBank/DDBJ whole genome shotgun (WGS) entry which is preliminary data.</text>
</comment>
<dbReference type="OrthoDB" id="9800958at2"/>
<feature type="binding site" evidence="13">
    <location>
        <begin position="114"/>
        <end position="120"/>
    </location>
    <ligand>
        <name>ATP</name>
        <dbReference type="ChEBI" id="CHEBI:30616"/>
    </ligand>
</feature>
<dbReference type="Gene3D" id="3.90.190.20">
    <property type="entry name" value="Mur ligase, C-terminal domain"/>
    <property type="match status" value="1"/>
</dbReference>
<dbReference type="AlphaFoldDB" id="A0A3N1NPP9"/>
<evidence type="ECO:0000256" key="9">
    <source>
        <dbReference type="ARBA" id="ARBA00072883"/>
    </source>
</evidence>
<evidence type="ECO:0000259" key="16">
    <source>
        <dbReference type="Pfam" id="PF02875"/>
    </source>
</evidence>
<name>A0A3N1NPP9_9GAMM</name>
<evidence type="ECO:0000256" key="2">
    <source>
        <dbReference type="ARBA" id="ARBA00022618"/>
    </source>
</evidence>
<evidence type="ECO:0000256" key="4">
    <source>
        <dbReference type="ARBA" id="ARBA00022984"/>
    </source>
</evidence>
<comment type="cofactor">
    <cofactor evidence="13">
        <name>Mg(2+)</name>
        <dbReference type="ChEBI" id="CHEBI:18420"/>
    </cofactor>
</comment>
<comment type="catalytic activity">
    <reaction evidence="7 13">
        <text>UDP-N-acetyl-alpha-D-muramoyl-L-alanyl-D-glutamate + meso-2,6-diaminopimelate + ATP = UDP-N-acetyl-alpha-D-muramoyl-L-alanyl-gamma-D-glutamyl-meso-2,6-diaminopimelate + ADP + phosphate + H(+)</text>
        <dbReference type="Rhea" id="RHEA:23676"/>
        <dbReference type="ChEBI" id="CHEBI:15378"/>
        <dbReference type="ChEBI" id="CHEBI:30616"/>
        <dbReference type="ChEBI" id="CHEBI:43474"/>
        <dbReference type="ChEBI" id="CHEBI:57791"/>
        <dbReference type="ChEBI" id="CHEBI:83900"/>
        <dbReference type="ChEBI" id="CHEBI:83905"/>
        <dbReference type="ChEBI" id="CHEBI:456216"/>
        <dbReference type="EC" id="6.3.2.13"/>
    </reaction>
</comment>
<feature type="binding site" evidence="13">
    <location>
        <begin position="422"/>
        <end position="425"/>
    </location>
    <ligand>
        <name>meso-2,6-diaminopimelate</name>
        <dbReference type="ChEBI" id="CHEBI:57791"/>
    </ligand>
</feature>
<feature type="binding site" evidence="13">
    <location>
        <begin position="166"/>
        <end position="167"/>
    </location>
    <ligand>
        <name>UDP-N-acetyl-alpha-D-muramoyl-L-alanyl-D-glutamate</name>
        <dbReference type="ChEBI" id="CHEBI:83900"/>
    </ligand>
</feature>
<dbReference type="PANTHER" id="PTHR23135">
    <property type="entry name" value="MUR LIGASE FAMILY MEMBER"/>
    <property type="match status" value="1"/>
</dbReference>
<comment type="function">
    <text evidence="13">Catalyzes the addition of meso-diaminopimelic acid to the nucleotide precursor UDP-N-acetylmuramoyl-L-alanyl-D-glutamate (UMAG) in the biosynthesis of bacterial cell-wall peptidoglycan.</text>
</comment>
<dbReference type="NCBIfam" id="NF001126">
    <property type="entry name" value="PRK00139.1-4"/>
    <property type="match status" value="1"/>
</dbReference>
<feature type="binding site" evidence="13">
    <location>
        <position position="199"/>
    </location>
    <ligand>
        <name>UDP-N-acetyl-alpha-D-muramoyl-L-alanyl-D-glutamate</name>
        <dbReference type="ChEBI" id="CHEBI:83900"/>
    </ligand>
</feature>
<dbReference type="InterPro" id="IPR036565">
    <property type="entry name" value="Mur-like_cat_sf"/>
</dbReference>
<keyword evidence="4 13" id="KW-0573">Peptidoglycan synthesis</keyword>
<evidence type="ECO:0000256" key="11">
    <source>
        <dbReference type="ARBA" id="ARBA00076158"/>
    </source>
</evidence>
<evidence type="ECO:0000256" key="13">
    <source>
        <dbReference type="HAMAP-Rule" id="MF_00208"/>
    </source>
</evidence>
<dbReference type="Gene3D" id="3.40.1190.10">
    <property type="entry name" value="Mur-like, catalytic domain"/>
    <property type="match status" value="1"/>
</dbReference>
<comment type="PTM">
    <text evidence="13">Carboxylation is probably crucial for Mg(2+) binding and, consequently, for the gamma-phosphate positioning of ATP.</text>
</comment>
<evidence type="ECO:0000313" key="18">
    <source>
        <dbReference type="EMBL" id="ROQ20832.1"/>
    </source>
</evidence>
<feature type="domain" description="Mur ligase N-terminal catalytic" evidence="15">
    <location>
        <begin position="26"/>
        <end position="97"/>
    </location>
</feature>
<feature type="binding site" evidence="13">
    <location>
        <position position="477"/>
    </location>
    <ligand>
        <name>meso-2,6-diaminopimelate</name>
        <dbReference type="ChEBI" id="CHEBI:57791"/>
    </ligand>
</feature>
<organism evidence="18 19">
    <name type="scientific">Marinimicrobium koreense</name>
    <dbReference type="NCBI Taxonomy" id="306545"/>
    <lineage>
        <taxon>Bacteria</taxon>
        <taxon>Pseudomonadati</taxon>
        <taxon>Pseudomonadota</taxon>
        <taxon>Gammaproteobacteria</taxon>
        <taxon>Cellvibrionales</taxon>
        <taxon>Cellvibrionaceae</taxon>
        <taxon>Marinimicrobium</taxon>
    </lineage>
</organism>
<comment type="similarity">
    <text evidence="1 13">Belongs to the MurCDEF family. MurE subfamily.</text>
</comment>
<feature type="domain" description="Mur ligase central" evidence="17">
    <location>
        <begin position="112"/>
        <end position="323"/>
    </location>
</feature>
<keyword evidence="13" id="KW-0460">Magnesium</keyword>
<evidence type="ECO:0000256" key="6">
    <source>
        <dbReference type="ARBA" id="ARBA00023316"/>
    </source>
</evidence>
<dbReference type="InterPro" id="IPR005761">
    <property type="entry name" value="UDP-N-AcMur-Glu-dNH2Pim_ligase"/>
</dbReference>
<dbReference type="Gene3D" id="3.40.1390.10">
    <property type="entry name" value="MurE/MurF, N-terminal domain"/>
    <property type="match status" value="1"/>
</dbReference>
<dbReference type="InterPro" id="IPR036615">
    <property type="entry name" value="Mur_ligase_C_dom_sf"/>
</dbReference>
<evidence type="ECO:0000256" key="14">
    <source>
        <dbReference type="RuleBase" id="RU004135"/>
    </source>
</evidence>
<dbReference type="RefSeq" id="WP_123637922.1">
    <property type="nucleotide sequence ID" value="NZ_RJUK01000001.1"/>
</dbReference>
<dbReference type="InterPro" id="IPR000713">
    <property type="entry name" value="Mur_ligase_N"/>
</dbReference>
<keyword evidence="5 13" id="KW-0131">Cell cycle</keyword>
<feature type="modified residue" description="N6-carboxylysine" evidence="13">
    <location>
        <position position="233"/>
    </location>
</feature>
<feature type="domain" description="Mur ligase C-terminal" evidence="16">
    <location>
        <begin position="346"/>
        <end position="475"/>
    </location>
</feature>
<dbReference type="HAMAP" id="MF_00208">
    <property type="entry name" value="MurE"/>
    <property type="match status" value="1"/>
</dbReference>
<dbReference type="Pfam" id="PF01225">
    <property type="entry name" value="Mur_ligase"/>
    <property type="match status" value="1"/>
</dbReference>
<evidence type="ECO:0000256" key="8">
    <source>
        <dbReference type="ARBA" id="ARBA00066633"/>
    </source>
</evidence>
<dbReference type="GO" id="GO:0005737">
    <property type="term" value="C:cytoplasm"/>
    <property type="evidence" value="ECO:0007669"/>
    <property type="project" value="UniProtKB-SubCell"/>
</dbReference>
<dbReference type="InterPro" id="IPR035911">
    <property type="entry name" value="MurE/MurF_N"/>
</dbReference>
<dbReference type="NCBIfam" id="TIGR01085">
    <property type="entry name" value="murE"/>
    <property type="match status" value="1"/>
</dbReference>
<dbReference type="InterPro" id="IPR013221">
    <property type="entry name" value="Mur_ligase_cen"/>
</dbReference>
<dbReference type="PANTHER" id="PTHR23135:SF4">
    <property type="entry name" value="UDP-N-ACETYLMURAMOYL-L-ALANYL-D-GLUTAMATE--2,6-DIAMINOPIMELATE LIGASE MURE HOMOLOG, CHLOROPLASTIC"/>
    <property type="match status" value="1"/>
</dbReference>
<keyword evidence="6 13" id="KW-0961">Cell wall biogenesis/degradation</keyword>
<evidence type="ECO:0000259" key="17">
    <source>
        <dbReference type="Pfam" id="PF08245"/>
    </source>
</evidence>
<dbReference type="FunFam" id="3.90.190.20:FF:000006">
    <property type="entry name" value="UDP-N-acetylmuramoyl-L-alanyl-D-glutamate--2,6-diaminopimelate ligase"/>
    <property type="match status" value="1"/>
</dbReference>
<sequence>MTPRYSINLADLAPALKLDPASLPDIQGLTLNSRQVQPGDAFVALKGAVHDGRDYIKDAVANGAVAVLVDVDAPADVQSVPVVALPNLAGQLSELANRLYQSPSEAVKVFGVTGTNGKTTCSLLMAQLAAVHWGAAGVIGTLGYGLLKADEPSADQFAGLEHTGLTTPDALSVQKTLCSLVDQGAQVVAMEVSSHSLVQGRVAAVKMAAALFTNLSHDHLDFHGDLIRYGAAKARLLEQPGLQVAVINRDDAWAASLANQVPEGVQVVSYALDDPQADVYVTDRVEQRAGISALINTPWGQGELHSPLLGEFNLSNLLGVIATLCAAGMALEDILAAVPGLVPAPGRMEPVVLDEQRQDVQVVVDYAHTPDALENTLKALSHHNTGRLWCVFGCGGDRDRAKRPKMGRLAERYSDYVVVTNDNPRSEDPAQIAADILRGMDNDHQCLVIADRAQAIDLAIQQARPGDTVLVAGKGHEDYQIFARETLAFSDCEQVRQSLQRRLAKLRPGEVTP</sequence>
<proteinExistence type="inferred from homology"/>
<feature type="binding site" evidence="13">
    <location>
        <position position="193"/>
    </location>
    <ligand>
        <name>UDP-N-acetyl-alpha-D-muramoyl-L-alanyl-D-glutamate</name>
        <dbReference type="ChEBI" id="CHEBI:83900"/>
    </ligand>
</feature>
<keyword evidence="13" id="KW-0547">Nucleotide-binding</keyword>
<reference evidence="18 19" key="1">
    <citation type="submission" date="2018-11" db="EMBL/GenBank/DDBJ databases">
        <title>Genomic Encyclopedia of Type Strains, Phase IV (KMG-IV): sequencing the most valuable type-strain genomes for metagenomic binning, comparative biology and taxonomic classification.</title>
        <authorList>
            <person name="Goeker M."/>
        </authorList>
    </citation>
    <scope>NUCLEOTIDE SEQUENCE [LARGE SCALE GENOMIC DNA]</scope>
    <source>
        <strain evidence="18 19">DSM 16974</strain>
    </source>
</reference>
<feature type="short sequence motif" description="Meso-diaminopimelate recognition motif" evidence="13">
    <location>
        <begin position="422"/>
        <end position="425"/>
    </location>
</feature>
<evidence type="ECO:0000256" key="1">
    <source>
        <dbReference type="ARBA" id="ARBA00005898"/>
    </source>
</evidence>
<comment type="subcellular location">
    <subcellularLocation>
        <location evidence="13 14">Cytoplasm</location>
    </subcellularLocation>
</comment>
<evidence type="ECO:0000256" key="7">
    <source>
        <dbReference type="ARBA" id="ARBA00050251"/>
    </source>
</evidence>
<feature type="binding site" evidence="13">
    <location>
        <position position="33"/>
    </location>
    <ligand>
        <name>UDP-N-acetyl-alpha-D-muramoyl-L-alanyl-D-glutamate</name>
        <dbReference type="ChEBI" id="CHEBI:83900"/>
    </ligand>
</feature>
<dbReference type="EC" id="6.3.2.13" evidence="8 13"/>
<dbReference type="GO" id="GO:0071555">
    <property type="term" value="P:cell wall organization"/>
    <property type="evidence" value="ECO:0007669"/>
    <property type="project" value="UniProtKB-KW"/>
</dbReference>
<dbReference type="EMBL" id="RJUK01000001">
    <property type="protein sequence ID" value="ROQ20832.1"/>
    <property type="molecule type" value="Genomic_DNA"/>
</dbReference>
<dbReference type="SUPFAM" id="SSF53244">
    <property type="entry name" value="MurD-like peptide ligases, peptide-binding domain"/>
    <property type="match status" value="1"/>
</dbReference>
<accession>A0A3N1NPP9</accession>
<dbReference type="UniPathway" id="UPA00219"/>
<dbReference type="GO" id="GO:0009252">
    <property type="term" value="P:peptidoglycan biosynthetic process"/>
    <property type="evidence" value="ECO:0007669"/>
    <property type="project" value="UniProtKB-UniRule"/>
</dbReference>
<dbReference type="SUPFAM" id="SSF53623">
    <property type="entry name" value="MurD-like peptide ligases, catalytic domain"/>
    <property type="match status" value="1"/>
</dbReference>
<feature type="binding site" evidence="13">
    <location>
        <position position="31"/>
    </location>
    <ligand>
        <name>UDP-N-acetyl-alpha-D-muramoyl-L-alanyl-D-glutamate</name>
        <dbReference type="ChEBI" id="CHEBI:83900"/>
    </ligand>
</feature>
<evidence type="ECO:0000313" key="19">
    <source>
        <dbReference type="Proteomes" id="UP000273643"/>
    </source>
</evidence>
<dbReference type="NCBIfam" id="NF001124">
    <property type="entry name" value="PRK00139.1-2"/>
    <property type="match status" value="1"/>
</dbReference>
<dbReference type="InterPro" id="IPR004101">
    <property type="entry name" value="Mur_ligase_C"/>
</dbReference>
<keyword evidence="13" id="KW-0963">Cytoplasm</keyword>
<gene>
    <name evidence="13" type="primary">murE</name>
    <name evidence="18" type="ORF">EDC38_1449</name>
</gene>
<feature type="binding site" evidence="13">
    <location>
        <position position="473"/>
    </location>
    <ligand>
        <name>meso-2,6-diaminopimelate</name>
        <dbReference type="ChEBI" id="CHEBI:57791"/>
    </ligand>
</feature>
<keyword evidence="19" id="KW-1185">Reference proteome</keyword>
<evidence type="ECO:0000256" key="5">
    <source>
        <dbReference type="ARBA" id="ARBA00023306"/>
    </source>
</evidence>
<dbReference type="Proteomes" id="UP000273643">
    <property type="component" value="Unassembled WGS sequence"/>
</dbReference>
<evidence type="ECO:0000256" key="10">
    <source>
        <dbReference type="ARBA" id="ARBA00075482"/>
    </source>
</evidence>
<keyword evidence="13" id="KW-0067">ATP-binding</keyword>
<dbReference type="GO" id="GO:0008360">
    <property type="term" value="P:regulation of cell shape"/>
    <property type="evidence" value="ECO:0007669"/>
    <property type="project" value="UniProtKB-KW"/>
</dbReference>
<comment type="pathway">
    <text evidence="13 14">Cell wall biogenesis; peptidoglycan biosynthesis.</text>
</comment>
<evidence type="ECO:0000256" key="3">
    <source>
        <dbReference type="ARBA" id="ARBA00022960"/>
    </source>
</evidence>
<dbReference type="GO" id="GO:0051301">
    <property type="term" value="P:cell division"/>
    <property type="evidence" value="ECO:0007669"/>
    <property type="project" value="UniProtKB-KW"/>
</dbReference>
<dbReference type="GO" id="GO:0005524">
    <property type="term" value="F:ATP binding"/>
    <property type="evidence" value="ECO:0007669"/>
    <property type="project" value="UniProtKB-UniRule"/>
</dbReference>
<feature type="binding site" evidence="13">
    <location>
        <position position="398"/>
    </location>
    <ligand>
        <name>meso-2,6-diaminopimelate</name>
        <dbReference type="ChEBI" id="CHEBI:57791"/>
    </ligand>
</feature>
<dbReference type="GO" id="GO:0008765">
    <property type="term" value="F:UDP-N-acetylmuramoylalanyl-D-glutamate-2,6-diaminopimelate ligase activity"/>
    <property type="evidence" value="ECO:0007669"/>
    <property type="project" value="UniProtKB-UniRule"/>
</dbReference>
<keyword evidence="2 13" id="KW-0132">Cell division</keyword>
<evidence type="ECO:0000256" key="12">
    <source>
        <dbReference type="ARBA" id="ARBA00081560"/>
    </source>
</evidence>
<dbReference type="Pfam" id="PF02875">
    <property type="entry name" value="Mur_ligase_C"/>
    <property type="match status" value="1"/>
</dbReference>
<dbReference type="Pfam" id="PF08245">
    <property type="entry name" value="Mur_ligase_M"/>
    <property type="match status" value="1"/>
</dbReference>
<dbReference type="GO" id="GO:0000287">
    <property type="term" value="F:magnesium ion binding"/>
    <property type="evidence" value="ECO:0007669"/>
    <property type="project" value="UniProtKB-UniRule"/>
</dbReference>
<evidence type="ECO:0000259" key="15">
    <source>
        <dbReference type="Pfam" id="PF01225"/>
    </source>
</evidence>
<feature type="binding site" evidence="13">
    <location>
        <position position="201"/>
    </location>
    <ligand>
        <name>UDP-N-acetyl-alpha-D-muramoyl-L-alanyl-D-glutamate</name>
        <dbReference type="ChEBI" id="CHEBI:83900"/>
    </ligand>
</feature>
<keyword evidence="13 18" id="KW-0436">Ligase</keyword>
<dbReference type="SUPFAM" id="SSF63418">
    <property type="entry name" value="MurE/MurF N-terminal domain"/>
    <property type="match status" value="1"/>
</dbReference>
<protein>
    <recommendedName>
        <fullName evidence="9 13">UDP-N-acetylmuramoyl-L-alanyl-D-glutamate--2,6-diaminopimelate ligase</fullName>
        <ecNumber evidence="8 13">6.3.2.13</ecNumber>
    </recommendedName>
    <alternativeName>
        <fullName evidence="10 13">Meso-A2pm-adding enzyme</fullName>
    </alternativeName>
    <alternativeName>
        <fullName evidence="11 13">Meso-diaminopimelate-adding enzyme</fullName>
    </alternativeName>
    <alternativeName>
        <fullName evidence="12 13">UDP-MurNAc-L-Ala-D-Glu:meso-diaminopimelate ligase</fullName>
    </alternativeName>
    <alternativeName>
        <fullName evidence="13">UDP-MurNAc-tripeptide synthetase</fullName>
    </alternativeName>
    <alternativeName>
        <fullName evidence="13">UDP-N-acetylmuramyl-tripeptide synthetase</fullName>
    </alternativeName>
</protein>